<dbReference type="SUPFAM" id="SSF46785">
    <property type="entry name" value="Winged helix' DNA-binding domain"/>
    <property type="match status" value="1"/>
</dbReference>
<accession>A0A1U9NM10</accession>
<dbReference type="InterPro" id="IPR036390">
    <property type="entry name" value="WH_DNA-bd_sf"/>
</dbReference>
<dbReference type="InterPro" id="IPR011991">
    <property type="entry name" value="ArsR-like_HTH"/>
</dbReference>
<dbReference type="RefSeq" id="WP_146661808.1">
    <property type="nucleotide sequence ID" value="NZ_CP019791.1"/>
</dbReference>
<protein>
    <submittedName>
        <fullName evidence="3">N-acetylglucosamine repressor</fullName>
    </submittedName>
</protein>
<dbReference type="Gene3D" id="3.30.420.40">
    <property type="match status" value="2"/>
</dbReference>
<dbReference type="PANTHER" id="PTHR18964">
    <property type="entry name" value="ROK (REPRESSOR, ORF, KINASE) FAMILY"/>
    <property type="match status" value="1"/>
</dbReference>
<dbReference type="KEGG" id="alus:STSP2_01798"/>
<keyword evidence="4" id="KW-1185">Reference proteome</keyword>
<organism evidence="3 4">
    <name type="scientific">Anaerohalosphaera lusitana</name>
    <dbReference type="NCBI Taxonomy" id="1936003"/>
    <lineage>
        <taxon>Bacteria</taxon>
        <taxon>Pseudomonadati</taxon>
        <taxon>Planctomycetota</taxon>
        <taxon>Phycisphaerae</taxon>
        <taxon>Sedimentisphaerales</taxon>
        <taxon>Anaerohalosphaeraceae</taxon>
        <taxon>Anaerohalosphaera</taxon>
    </lineage>
</organism>
<evidence type="ECO:0000259" key="2">
    <source>
        <dbReference type="Pfam" id="PF01047"/>
    </source>
</evidence>
<comment type="similarity">
    <text evidence="1">Belongs to the ROK (NagC/XylR) family.</text>
</comment>
<evidence type="ECO:0000313" key="3">
    <source>
        <dbReference type="EMBL" id="AQT68630.1"/>
    </source>
</evidence>
<name>A0A1U9NM10_9BACT</name>
<dbReference type="PANTHER" id="PTHR18964:SF149">
    <property type="entry name" value="BIFUNCTIONAL UDP-N-ACETYLGLUCOSAMINE 2-EPIMERASE_N-ACETYLMANNOSAMINE KINASE"/>
    <property type="match status" value="1"/>
</dbReference>
<dbReference type="Pfam" id="PF00480">
    <property type="entry name" value="ROK"/>
    <property type="match status" value="1"/>
</dbReference>
<dbReference type="OrthoDB" id="9795247at2"/>
<dbReference type="EMBL" id="CP019791">
    <property type="protein sequence ID" value="AQT68630.1"/>
    <property type="molecule type" value="Genomic_DNA"/>
</dbReference>
<evidence type="ECO:0000256" key="1">
    <source>
        <dbReference type="ARBA" id="ARBA00006479"/>
    </source>
</evidence>
<dbReference type="GO" id="GO:0003700">
    <property type="term" value="F:DNA-binding transcription factor activity"/>
    <property type="evidence" value="ECO:0007669"/>
    <property type="project" value="InterPro"/>
</dbReference>
<dbReference type="AlphaFoldDB" id="A0A1U9NM10"/>
<gene>
    <name evidence="3" type="primary">nagC</name>
    <name evidence="3" type="ORF">STSP2_01798</name>
</gene>
<dbReference type="Proteomes" id="UP000189674">
    <property type="component" value="Chromosome"/>
</dbReference>
<dbReference type="InterPro" id="IPR043129">
    <property type="entry name" value="ATPase_NBD"/>
</dbReference>
<dbReference type="CDD" id="cd00090">
    <property type="entry name" value="HTH_ARSR"/>
    <property type="match status" value="1"/>
</dbReference>
<reference evidence="4" key="1">
    <citation type="submission" date="2017-02" db="EMBL/GenBank/DDBJ databases">
        <title>Comparative genomics and description of representatives of a novel lineage of planctomycetes thriving in anoxic sediments.</title>
        <authorList>
            <person name="Spring S."/>
            <person name="Bunk B."/>
            <person name="Sproer C."/>
        </authorList>
    </citation>
    <scope>NUCLEOTIDE SEQUENCE [LARGE SCALE GENOMIC DNA]</scope>
    <source>
        <strain evidence="4">ST-NAGAB-D1</strain>
    </source>
</reference>
<proteinExistence type="inferred from homology"/>
<dbReference type="InterPro" id="IPR036388">
    <property type="entry name" value="WH-like_DNA-bd_sf"/>
</dbReference>
<dbReference type="SUPFAM" id="SSF53067">
    <property type="entry name" value="Actin-like ATPase domain"/>
    <property type="match status" value="1"/>
</dbReference>
<dbReference type="InterPro" id="IPR000600">
    <property type="entry name" value="ROK"/>
</dbReference>
<dbReference type="Gene3D" id="1.10.10.10">
    <property type="entry name" value="Winged helix-like DNA-binding domain superfamily/Winged helix DNA-binding domain"/>
    <property type="match status" value="1"/>
</dbReference>
<dbReference type="InterPro" id="IPR000835">
    <property type="entry name" value="HTH_MarR-typ"/>
</dbReference>
<feature type="domain" description="HTH marR-type" evidence="2">
    <location>
        <begin position="17"/>
        <end position="68"/>
    </location>
</feature>
<dbReference type="STRING" id="1936003.STSP2_01798"/>
<evidence type="ECO:0000313" key="4">
    <source>
        <dbReference type="Proteomes" id="UP000189674"/>
    </source>
</evidence>
<sequence>MNATPIDSRWAGRRNEKLILKILKEQGAMSQTQLCRKLGLGSSTASYIIARLRDKGLLTEKQGVSNRRGPKPTILSINNRGRFILGVEINPSFLLIGAFDFNGDMIEKKKISLGDDHSPERVVSILAENLQNLLQAQSIEEDLILGIGVSLSGSVTSQGRVQMSSTLGWEDVPLKDMISDKLAPPVTVFGTAVRVLAEIGLDPELASASVLYLNVADGVGSTLWMDDRLISGATGKFGELGHIVVDPDGPQCGCGQQGCLEAMISGPAIADRIKKELPDHPQSTLSDRIPPEMKTPELIVEQWASALADGDEYAASIRDFIAETLARIAAVAINLYDPDTIILAGYVASACPDQIADAIKNRMPTDVYDDKVRDISIRTAKSGDESLIRGSAIAILHEALKT</sequence>
<dbReference type="Pfam" id="PF01047">
    <property type="entry name" value="MarR"/>
    <property type="match status" value="1"/>
</dbReference>